<keyword evidence="1" id="KW-0472">Membrane</keyword>
<gene>
    <name evidence="2" type="ORF">COX02_01105</name>
</gene>
<protein>
    <submittedName>
        <fullName evidence="2">Uncharacterized protein</fullName>
    </submittedName>
</protein>
<accession>A0A2H0BKZ6</accession>
<feature type="non-terminal residue" evidence="2">
    <location>
        <position position="1"/>
    </location>
</feature>
<reference evidence="2 3" key="1">
    <citation type="submission" date="2017-09" db="EMBL/GenBank/DDBJ databases">
        <title>Depth-based differentiation of microbial function through sediment-hosted aquifers and enrichment of novel symbionts in the deep terrestrial subsurface.</title>
        <authorList>
            <person name="Probst A.J."/>
            <person name="Ladd B."/>
            <person name="Jarett J.K."/>
            <person name="Geller-Mcgrath D.E."/>
            <person name="Sieber C.M."/>
            <person name="Emerson J.B."/>
            <person name="Anantharaman K."/>
            <person name="Thomas B.C."/>
            <person name="Malmstrom R."/>
            <person name="Stieglmeier M."/>
            <person name="Klingl A."/>
            <person name="Woyke T."/>
            <person name="Ryan C.M."/>
            <person name="Banfield J.F."/>
        </authorList>
    </citation>
    <scope>NUCLEOTIDE SEQUENCE [LARGE SCALE GENOMIC DNA]</scope>
    <source>
        <strain evidence="2">CG22_combo_CG10-13_8_21_14_all_37_9</strain>
    </source>
</reference>
<evidence type="ECO:0000313" key="3">
    <source>
        <dbReference type="Proteomes" id="UP000229334"/>
    </source>
</evidence>
<evidence type="ECO:0000256" key="1">
    <source>
        <dbReference type="SAM" id="Phobius"/>
    </source>
</evidence>
<feature type="transmembrane region" description="Helical" evidence="1">
    <location>
        <begin position="141"/>
        <end position="159"/>
    </location>
</feature>
<keyword evidence="1" id="KW-1133">Transmembrane helix</keyword>
<organism evidence="2 3">
    <name type="scientific">Candidatus Vogelbacteria bacterium CG22_combo_CG10-13_8_21_14_all_37_9</name>
    <dbReference type="NCBI Taxonomy" id="1975046"/>
    <lineage>
        <taxon>Bacteria</taxon>
        <taxon>Candidatus Vogeliibacteriota</taxon>
    </lineage>
</organism>
<comment type="caution">
    <text evidence="2">The sequence shown here is derived from an EMBL/GenBank/DDBJ whole genome shotgun (WGS) entry which is preliminary data.</text>
</comment>
<proteinExistence type="predicted"/>
<dbReference type="AlphaFoldDB" id="A0A2H0BKZ6"/>
<name>A0A2H0BKZ6_9BACT</name>
<dbReference type="EMBL" id="PCSX01000019">
    <property type="protein sequence ID" value="PIP58274.1"/>
    <property type="molecule type" value="Genomic_DNA"/>
</dbReference>
<keyword evidence="1" id="KW-0812">Transmembrane</keyword>
<sequence length="244" mass="27688">PIDPAYVTVTNVAGSEITSSITDIDGRFGFLLPKDVYYFTVGKSHYKFPSDTLRGKDQDELYSNLYFGGPLAHDGNQIIKLNIPLDPVGFDWNEFAKSKIDFFKLYSRKETLRRRVFALVFYTGFVFSAGKFLIAPSYFDLSILAFYLAILIYHHFWSARHKIVTVKRAGSPLSFSIIRLFLPGIDQAIKTVTTDALGRLYVLVRPGTYYLTVEEKISDGSYQKVLQTPPMELPKGVLDRDILV</sequence>
<feature type="transmembrane region" description="Helical" evidence="1">
    <location>
        <begin position="116"/>
        <end position="135"/>
    </location>
</feature>
<evidence type="ECO:0000313" key="2">
    <source>
        <dbReference type="EMBL" id="PIP58274.1"/>
    </source>
</evidence>
<dbReference type="Proteomes" id="UP000229334">
    <property type="component" value="Unassembled WGS sequence"/>
</dbReference>